<keyword evidence="1" id="KW-0433">Leucine-rich repeat</keyword>
<dbReference type="Pfam" id="PF13855">
    <property type="entry name" value="LRR_8"/>
    <property type="match status" value="2"/>
</dbReference>
<evidence type="ECO:0000313" key="5">
    <source>
        <dbReference type="EMBL" id="MEJ8859336.1"/>
    </source>
</evidence>
<evidence type="ECO:0000313" key="6">
    <source>
        <dbReference type="Proteomes" id="UP001367030"/>
    </source>
</evidence>
<evidence type="ECO:0000259" key="4">
    <source>
        <dbReference type="PROSITE" id="PS50011"/>
    </source>
</evidence>
<dbReference type="PROSITE" id="PS50011">
    <property type="entry name" value="PROTEIN_KINASE_DOM"/>
    <property type="match status" value="1"/>
</dbReference>
<keyword evidence="6" id="KW-1185">Reference proteome</keyword>
<comment type="caution">
    <text evidence="5">The sequence shown here is derived from an EMBL/GenBank/DDBJ whole genome shotgun (WGS) entry which is preliminary data.</text>
</comment>
<dbReference type="PANTHER" id="PTHR48051">
    <property type="match status" value="1"/>
</dbReference>
<name>A0ABU8XI00_9BURK</name>
<feature type="domain" description="Protein kinase" evidence="4">
    <location>
        <begin position="211"/>
        <end position="440"/>
    </location>
</feature>
<dbReference type="PANTHER" id="PTHR48051:SF1">
    <property type="entry name" value="RAS SUPPRESSOR PROTEIN 1"/>
    <property type="match status" value="1"/>
</dbReference>
<dbReference type="InterPro" id="IPR017441">
    <property type="entry name" value="Protein_kinase_ATP_BS"/>
</dbReference>
<protein>
    <submittedName>
        <fullName evidence="5">Leucine-rich repeat-containing protein kinase family protein</fullName>
        <ecNumber evidence="5">2.7.-.-</ecNumber>
    </submittedName>
</protein>
<dbReference type="Gene3D" id="3.30.200.20">
    <property type="entry name" value="Phosphorylase Kinase, domain 1"/>
    <property type="match status" value="1"/>
</dbReference>
<organism evidence="5 6">
    <name type="scientific">Variovorax robiniae</name>
    <dbReference type="NCBI Taxonomy" id="1836199"/>
    <lineage>
        <taxon>Bacteria</taxon>
        <taxon>Pseudomonadati</taxon>
        <taxon>Pseudomonadota</taxon>
        <taxon>Betaproteobacteria</taxon>
        <taxon>Burkholderiales</taxon>
        <taxon>Comamonadaceae</taxon>
        <taxon>Variovorax</taxon>
    </lineage>
</organism>
<dbReference type="Gene3D" id="3.80.10.10">
    <property type="entry name" value="Ribonuclease Inhibitor"/>
    <property type="match status" value="1"/>
</dbReference>
<dbReference type="RefSeq" id="WP_340339375.1">
    <property type="nucleotide sequence ID" value="NZ_JBBKZS010000027.1"/>
</dbReference>
<gene>
    <name evidence="5" type="ORF">WKW79_32540</name>
</gene>
<proteinExistence type="predicted"/>
<accession>A0ABU8XI00</accession>
<dbReference type="InterPro" id="IPR003591">
    <property type="entry name" value="Leu-rich_rpt_typical-subtyp"/>
</dbReference>
<keyword evidence="2" id="KW-0677">Repeat</keyword>
<dbReference type="InterPro" id="IPR050216">
    <property type="entry name" value="LRR_domain-containing"/>
</dbReference>
<dbReference type="InterPro" id="IPR011009">
    <property type="entry name" value="Kinase-like_dom_sf"/>
</dbReference>
<dbReference type="SMART" id="SM00364">
    <property type="entry name" value="LRR_BAC"/>
    <property type="match status" value="4"/>
</dbReference>
<dbReference type="SMART" id="SM00369">
    <property type="entry name" value="LRR_TYP"/>
    <property type="match status" value="5"/>
</dbReference>
<dbReference type="EMBL" id="JBBKZS010000027">
    <property type="protein sequence ID" value="MEJ8859336.1"/>
    <property type="molecule type" value="Genomic_DNA"/>
</dbReference>
<dbReference type="PROSITE" id="PS00107">
    <property type="entry name" value="PROTEIN_KINASE_ATP"/>
    <property type="match status" value="1"/>
</dbReference>
<dbReference type="Gene3D" id="1.10.510.10">
    <property type="entry name" value="Transferase(Phosphotransferase) domain 1"/>
    <property type="match status" value="1"/>
</dbReference>
<dbReference type="PROSITE" id="PS51450">
    <property type="entry name" value="LRR"/>
    <property type="match status" value="1"/>
</dbReference>
<dbReference type="InterPro" id="IPR032675">
    <property type="entry name" value="LRR_dom_sf"/>
</dbReference>
<reference evidence="5 6" key="1">
    <citation type="submission" date="2024-03" db="EMBL/GenBank/DDBJ databases">
        <title>Novel species of the genus Variovorax.</title>
        <authorList>
            <person name="Liu Q."/>
            <person name="Xin Y.-H."/>
        </authorList>
    </citation>
    <scope>NUCLEOTIDE SEQUENCE [LARGE SCALE GENOMIC DNA]</scope>
    <source>
        <strain evidence="5 6">KACC 18901</strain>
    </source>
</reference>
<dbReference type="SUPFAM" id="SSF52058">
    <property type="entry name" value="L domain-like"/>
    <property type="match status" value="1"/>
</dbReference>
<feature type="binding site" evidence="3">
    <location>
        <position position="243"/>
    </location>
    <ligand>
        <name>ATP</name>
        <dbReference type="ChEBI" id="CHEBI:30616"/>
    </ligand>
</feature>
<keyword evidence="5" id="KW-0808">Transferase</keyword>
<keyword evidence="5" id="KW-0418">Kinase</keyword>
<dbReference type="InterPro" id="IPR001611">
    <property type="entry name" value="Leu-rich_rpt"/>
</dbReference>
<keyword evidence="3" id="KW-0547">Nucleotide-binding</keyword>
<dbReference type="InterPro" id="IPR001245">
    <property type="entry name" value="Ser-Thr/Tyr_kinase_cat_dom"/>
</dbReference>
<dbReference type="EC" id="2.7.-.-" evidence="5"/>
<dbReference type="SUPFAM" id="SSF56112">
    <property type="entry name" value="Protein kinase-like (PK-like)"/>
    <property type="match status" value="1"/>
</dbReference>
<keyword evidence="3" id="KW-0067">ATP-binding</keyword>
<sequence>MAKGHTLAQLRSGELAGHHALDLVSCGLTEFPREIFELADTLEVLNLSRNALQNLPEDMHRLHRLRILFCSENPFTELPASLGTCPSLEMIGFKSCQVREVPANALPPRLRWLILTDNAIEALPDGWHRFPRLQKLMLAGNRLRSLPDDMAGCERLELLRISANRFDALPNWLLQMPRLAWLACAGNPFSDAHEAAALSRQAVPSIDWSQLTLGERLGEGASGVIHRGTWQRTADASESVAVKLFKGAVTSDGWPHSEMAACMAAGKNAGLIAVHGRIAHHPENVEALVLALVPPHFRNLAGPPSFHSCTRDVYDAHARWPLAAALAMAQQMASAAGQLHARGILHGDLYGHNILHDGAGQALLGDFGAASFVGTGPQAPGLERIEVRAFGCLLEELLDRCTDADEAALAPWRQLQSRCLQDTVALRPDFAQISAALSSG</sequence>
<evidence type="ECO:0000256" key="3">
    <source>
        <dbReference type="PROSITE-ProRule" id="PRU10141"/>
    </source>
</evidence>
<evidence type="ECO:0000256" key="2">
    <source>
        <dbReference type="ARBA" id="ARBA00022737"/>
    </source>
</evidence>
<evidence type="ECO:0000256" key="1">
    <source>
        <dbReference type="ARBA" id="ARBA00022614"/>
    </source>
</evidence>
<dbReference type="Pfam" id="PF07714">
    <property type="entry name" value="PK_Tyr_Ser-Thr"/>
    <property type="match status" value="1"/>
</dbReference>
<dbReference type="InterPro" id="IPR000719">
    <property type="entry name" value="Prot_kinase_dom"/>
</dbReference>
<dbReference type="Proteomes" id="UP001367030">
    <property type="component" value="Unassembled WGS sequence"/>
</dbReference>
<dbReference type="GO" id="GO:0016301">
    <property type="term" value="F:kinase activity"/>
    <property type="evidence" value="ECO:0007669"/>
    <property type="project" value="UniProtKB-KW"/>
</dbReference>